<dbReference type="OrthoDB" id="2094269at2759"/>
<evidence type="ECO:0000256" key="1">
    <source>
        <dbReference type="ARBA" id="ARBA00022801"/>
    </source>
</evidence>
<name>A0A0C3C7C2_OIDMZ</name>
<keyword evidence="1" id="KW-0378">Hydrolase</keyword>
<gene>
    <name evidence="3" type="ORF">OIDMADRAFT_34808</name>
</gene>
<dbReference type="EMBL" id="KN832889">
    <property type="protein sequence ID" value="KIM94808.1"/>
    <property type="molecule type" value="Genomic_DNA"/>
</dbReference>
<evidence type="ECO:0000259" key="2">
    <source>
        <dbReference type="Pfam" id="PF03959"/>
    </source>
</evidence>
<dbReference type="GO" id="GO:0005634">
    <property type="term" value="C:nucleus"/>
    <property type="evidence" value="ECO:0007669"/>
    <property type="project" value="TreeGrafter"/>
</dbReference>
<organism evidence="3 4">
    <name type="scientific">Oidiodendron maius (strain Zn)</name>
    <dbReference type="NCBI Taxonomy" id="913774"/>
    <lineage>
        <taxon>Eukaryota</taxon>
        <taxon>Fungi</taxon>
        <taxon>Dikarya</taxon>
        <taxon>Ascomycota</taxon>
        <taxon>Pezizomycotina</taxon>
        <taxon>Leotiomycetes</taxon>
        <taxon>Leotiomycetes incertae sedis</taxon>
        <taxon>Myxotrichaceae</taxon>
        <taxon>Oidiodendron</taxon>
    </lineage>
</organism>
<evidence type="ECO:0000313" key="4">
    <source>
        <dbReference type="Proteomes" id="UP000054321"/>
    </source>
</evidence>
<dbReference type="AlphaFoldDB" id="A0A0C3C7C2"/>
<dbReference type="Proteomes" id="UP000054321">
    <property type="component" value="Unassembled WGS sequence"/>
</dbReference>
<dbReference type="InterPro" id="IPR005645">
    <property type="entry name" value="FSH-like_dom"/>
</dbReference>
<reference evidence="4" key="2">
    <citation type="submission" date="2015-01" db="EMBL/GenBank/DDBJ databases">
        <title>Evolutionary Origins and Diversification of the Mycorrhizal Mutualists.</title>
        <authorList>
            <consortium name="DOE Joint Genome Institute"/>
            <consortium name="Mycorrhizal Genomics Consortium"/>
            <person name="Kohler A."/>
            <person name="Kuo A."/>
            <person name="Nagy L.G."/>
            <person name="Floudas D."/>
            <person name="Copeland A."/>
            <person name="Barry K.W."/>
            <person name="Cichocki N."/>
            <person name="Veneault-Fourrey C."/>
            <person name="LaButti K."/>
            <person name="Lindquist E.A."/>
            <person name="Lipzen A."/>
            <person name="Lundell T."/>
            <person name="Morin E."/>
            <person name="Murat C."/>
            <person name="Riley R."/>
            <person name="Ohm R."/>
            <person name="Sun H."/>
            <person name="Tunlid A."/>
            <person name="Henrissat B."/>
            <person name="Grigoriev I.V."/>
            <person name="Hibbett D.S."/>
            <person name="Martin F."/>
        </authorList>
    </citation>
    <scope>NUCLEOTIDE SEQUENCE [LARGE SCALE GENOMIC DNA]</scope>
    <source>
        <strain evidence="4">Zn</strain>
    </source>
</reference>
<dbReference type="InterPro" id="IPR050593">
    <property type="entry name" value="LovG"/>
</dbReference>
<dbReference type="InterPro" id="IPR029058">
    <property type="entry name" value="AB_hydrolase_fold"/>
</dbReference>
<feature type="domain" description="Serine hydrolase" evidence="2">
    <location>
        <begin position="23"/>
        <end position="121"/>
    </location>
</feature>
<accession>A0A0C3C7C2</accession>
<protein>
    <recommendedName>
        <fullName evidence="2">Serine hydrolase domain-containing protein</fullName>
    </recommendedName>
</protein>
<dbReference type="InParanoid" id="A0A0C3C7C2"/>
<keyword evidence="4" id="KW-1185">Reference proteome</keyword>
<dbReference type="GO" id="GO:0005737">
    <property type="term" value="C:cytoplasm"/>
    <property type="evidence" value="ECO:0007669"/>
    <property type="project" value="TreeGrafter"/>
</dbReference>
<dbReference type="Pfam" id="PF03959">
    <property type="entry name" value="FSH1"/>
    <property type="match status" value="1"/>
</dbReference>
<reference evidence="3 4" key="1">
    <citation type="submission" date="2014-04" db="EMBL/GenBank/DDBJ databases">
        <authorList>
            <consortium name="DOE Joint Genome Institute"/>
            <person name="Kuo A."/>
            <person name="Martino E."/>
            <person name="Perotto S."/>
            <person name="Kohler A."/>
            <person name="Nagy L.G."/>
            <person name="Floudas D."/>
            <person name="Copeland A."/>
            <person name="Barry K.W."/>
            <person name="Cichocki N."/>
            <person name="Veneault-Fourrey C."/>
            <person name="LaButti K."/>
            <person name="Lindquist E.A."/>
            <person name="Lipzen A."/>
            <person name="Lundell T."/>
            <person name="Morin E."/>
            <person name="Murat C."/>
            <person name="Sun H."/>
            <person name="Tunlid A."/>
            <person name="Henrissat B."/>
            <person name="Grigoriev I.V."/>
            <person name="Hibbett D.S."/>
            <person name="Martin F."/>
            <person name="Nordberg H.P."/>
            <person name="Cantor M.N."/>
            <person name="Hua S.X."/>
        </authorList>
    </citation>
    <scope>NUCLEOTIDE SEQUENCE [LARGE SCALE GENOMIC DNA]</scope>
    <source>
        <strain evidence="3 4">Zn</strain>
    </source>
</reference>
<dbReference type="PANTHER" id="PTHR48070">
    <property type="entry name" value="ESTERASE OVCA2"/>
    <property type="match status" value="1"/>
</dbReference>
<dbReference type="GO" id="GO:0016787">
    <property type="term" value="F:hydrolase activity"/>
    <property type="evidence" value="ECO:0007669"/>
    <property type="project" value="UniProtKB-KW"/>
</dbReference>
<dbReference type="SUPFAM" id="SSF53474">
    <property type="entry name" value="alpha/beta-Hydrolases"/>
    <property type="match status" value="1"/>
</dbReference>
<proteinExistence type="predicted"/>
<dbReference type="HOGENOM" id="CLU_1960218_0_0_1"/>
<dbReference type="STRING" id="913774.A0A0C3C7C2"/>
<dbReference type="Gene3D" id="3.40.50.1820">
    <property type="entry name" value="alpha/beta hydrolase"/>
    <property type="match status" value="1"/>
</dbReference>
<evidence type="ECO:0000313" key="3">
    <source>
        <dbReference type="EMBL" id="KIM94808.1"/>
    </source>
</evidence>
<sequence>MATLRKKLLRYQVTNSRLNSLTVIHGYVQSASTVASNTGALKETLSDIANLHYVDGPPMHGSLSRPWWILDSHLEHDTRAVDRWDDVVNWWSEELSTNQYDGIIGLSQGAAMTALLISMIYGSENSAY</sequence>
<dbReference type="PANTHER" id="PTHR48070:SF6">
    <property type="entry name" value="ESTERASE OVCA2"/>
    <property type="match status" value="1"/>
</dbReference>